<feature type="compositionally biased region" description="Basic residues" evidence="1">
    <location>
        <begin position="467"/>
        <end position="486"/>
    </location>
</feature>
<feature type="region of interest" description="Disordered" evidence="1">
    <location>
        <begin position="409"/>
        <end position="432"/>
    </location>
</feature>
<feature type="compositionally biased region" description="Polar residues" evidence="1">
    <location>
        <begin position="1"/>
        <end position="16"/>
    </location>
</feature>
<dbReference type="RefSeq" id="XP_066072358.1">
    <property type="nucleotide sequence ID" value="XM_066216261.1"/>
</dbReference>
<dbReference type="PANTHER" id="PTHR28272">
    <property type="entry name" value="RIBONUCLEASES P/MRP PROTEIN SUBUNIT POP3"/>
    <property type="match status" value="1"/>
</dbReference>
<dbReference type="AlphaFoldDB" id="A0AAX4JM11"/>
<feature type="region of interest" description="Disordered" evidence="1">
    <location>
        <begin position="106"/>
        <end position="196"/>
    </location>
</feature>
<feature type="region of interest" description="Disordered" evidence="1">
    <location>
        <begin position="1"/>
        <end position="57"/>
    </location>
</feature>
<gene>
    <name evidence="2" type="ORF">L201_000459</name>
</gene>
<feature type="compositionally biased region" description="Basic residues" evidence="1">
    <location>
        <begin position="106"/>
        <end position="120"/>
    </location>
</feature>
<dbReference type="GO" id="GO:0006364">
    <property type="term" value="P:rRNA processing"/>
    <property type="evidence" value="ECO:0007669"/>
    <property type="project" value="InterPro"/>
</dbReference>
<proteinExistence type="predicted"/>
<evidence type="ECO:0000313" key="3">
    <source>
        <dbReference type="Proteomes" id="UP001355207"/>
    </source>
</evidence>
<keyword evidence="3" id="KW-1185">Reference proteome</keyword>
<organism evidence="2 3">
    <name type="scientific">Kwoniella dendrophila CBS 6074</name>
    <dbReference type="NCBI Taxonomy" id="1295534"/>
    <lineage>
        <taxon>Eukaryota</taxon>
        <taxon>Fungi</taxon>
        <taxon>Dikarya</taxon>
        <taxon>Basidiomycota</taxon>
        <taxon>Agaricomycotina</taxon>
        <taxon>Tremellomycetes</taxon>
        <taxon>Tremellales</taxon>
        <taxon>Cryptococcaceae</taxon>
        <taxon>Kwoniella</taxon>
    </lineage>
</organism>
<evidence type="ECO:0000313" key="2">
    <source>
        <dbReference type="EMBL" id="WWC85595.1"/>
    </source>
</evidence>
<dbReference type="GO" id="GO:0005655">
    <property type="term" value="C:nucleolar ribonuclease P complex"/>
    <property type="evidence" value="ECO:0007669"/>
    <property type="project" value="TreeGrafter"/>
</dbReference>
<protein>
    <submittedName>
        <fullName evidence="2">Uncharacterized protein</fullName>
    </submittedName>
</protein>
<dbReference type="GO" id="GO:0005829">
    <property type="term" value="C:cytosol"/>
    <property type="evidence" value="ECO:0007669"/>
    <property type="project" value="TreeGrafter"/>
</dbReference>
<reference evidence="2 3" key="1">
    <citation type="submission" date="2024-01" db="EMBL/GenBank/DDBJ databases">
        <title>Comparative genomics of Cryptococcus and Kwoniella reveals pathogenesis evolution and contrasting modes of karyotype evolution via chromosome fusion or intercentromeric recombination.</title>
        <authorList>
            <person name="Coelho M.A."/>
            <person name="David-Palma M."/>
            <person name="Shea T."/>
            <person name="Bowers K."/>
            <person name="McGinley-Smith S."/>
            <person name="Mohammad A.W."/>
            <person name="Gnirke A."/>
            <person name="Yurkov A.M."/>
            <person name="Nowrousian M."/>
            <person name="Sun S."/>
            <person name="Cuomo C.A."/>
            <person name="Heitman J."/>
        </authorList>
    </citation>
    <scope>NUCLEOTIDE SEQUENCE [LARGE SCALE GENOMIC DNA]</scope>
    <source>
        <strain evidence="2 3">CBS 6074</strain>
    </source>
</reference>
<dbReference type="GO" id="GO:0034965">
    <property type="term" value="P:intronic box C/D snoRNA processing"/>
    <property type="evidence" value="ECO:0007669"/>
    <property type="project" value="TreeGrafter"/>
</dbReference>
<dbReference type="GeneID" id="91091131"/>
<feature type="compositionally biased region" description="Polar residues" evidence="1">
    <location>
        <begin position="409"/>
        <end position="418"/>
    </location>
</feature>
<dbReference type="EMBL" id="CP144098">
    <property type="protein sequence ID" value="WWC85595.1"/>
    <property type="molecule type" value="Genomic_DNA"/>
</dbReference>
<feature type="region of interest" description="Disordered" evidence="1">
    <location>
        <begin position="466"/>
        <end position="486"/>
    </location>
</feature>
<dbReference type="GO" id="GO:0004526">
    <property type="term" value="F:ribonuclease P activity"/>
    <property type="evidence" value="ECO:0007669"/>
    <property type="project" value="TreeGrafter"/>
</dbReference>
<dbReference type="GO" id="GO:0008033">
    <property type="term" value="P:tRNA processing"/>
    <property type="evidence" value="ECO:0007669"/>
    <property type="project" value="InterPro"/>
</dbReference>
<sequence>MSDSTKINNNASAGSSKQKKQPVKAVSQDATQTIRAQSKKDKSKTNNPQDVIDRSGMSKEVVKAVLASPLTVAWPNIPRHLQNATLHALKELIPSEIADYHVSRARCHQREKRIKRKISRKDKTENPDTEDSAALESTEKSEDISMVEDVNKGFKRSSSPSSTEPLAKKPRLISEQKEKAEDKEEETEMESVKSRPVQPEMLSHMVLGINEVIKTLESQISDLRIRLCIIGEALNGKSNAGQGSLKGVKQYQSHLLPTAPRSPSPEADIEEDDYEKGKITDDNKKNPLEFIVVPLLSINPPSLVSPIPQYCATYNALIYQHQQLTKICKTRLKANEVEGIIGSQGEEVRVVPLGAVEKDIAELVGLRRVACLGLRSSHPSMSILRNLLPKSILHSPRHSITLPIPTSTLQIHNDSSNRSNEETKAKPKSAMPLPNIHYADLHIKGIKTKVPVDNAARKARRLEEVRKKRVESKMKRKEFREKAKKR</sequence>
<dbReference type="InterPro" id="IPR013241">
    <property type="entry name" value="RNase_P_Pop3"/>
</dbReference>
<feature type="compositionally biased region" description="Basic and acidic residues" evidence="1">
    <location>
        <begin position="172"/>
        <end position="182"/>
    </location>
</feature>
<dbReference type="GO" id="GO:0000172">
    <property type="term" value="C:ribonuclease MRP complex"/>
    <property type="evidence" value="ECO:0007669"/>
    <property type="project" value="TreeGrafter"/>
</dbReference>
<accession>A0AAX4JM11</accession>
<dbReference type="Proteomes" id="UP001355207">
    <property type="component" value="Chromosome 1"/>
</dbReference>
<name>A0AAX4JM11_9TREE</name>
<dbReference type="GO" id="GO:0000171">
    <property type="term" value="F:ribonuclease MRP activity"/>
    <property type="evidence" value="ECO:0007669"/>
    <property type="project" value="TreeGrafter"/>
</dbReference>
<dbReference type="PANTHER" id="PTHR28272:SF1">
    <property type="entry name" value="RIBONUCLEASES P_MRP PROTEIN SUBUNIT POP3"/>
    <property type="match status" value="1"/>
</dbReference>
<evidence type="ECO:0000256" key="1">
    <source>
        <dbReference type="SAM" id="MobiDB-lite"/>
    </source>
</evidence>